<gene>
    <name evidence="1" type="primary">Necator_chrX.g26247</name>
    <name evidence="1" type="ORF">RB195_026081</name>
</gene>
<evidence type="ECO:0000313" key="2">
    <source>
        <dbReference type="Proteomes" id="UP001303046"/>
    </source>
</evidence>
<organism evidence="1 2">
    <name type="scientific">Necator americanus</name>
    <name type="common">Human hookworm</name>
    <dbReference type="NCBI Taxonomy" id="51031"/>
    <lineage>
        <taxon>Eukaryota</taxon>
        <taxon>Metazoa</taxon>
        <taxon>Ecdysozoa</taxon>
        <taxon>Nematoda</taxon>
        <taxon>Chromadorea</taxon>
        <taxon>Rhabditida</taxon>
        <taxon>Rhabditina</taxon>
        <taxon>Rhabditomorpha</taxon>
        <taxon>Strongyloidea</taxon>
        <taxon>Ancylostomatidae</taxon>
        <taxon>Bunostominae</taxon>
        <taxon>Necator</taxon>
    </lineage>
</organism>
<reference evidence="1 2" key="1">
    <citation type="submission" date="2023-08" db="EMBL/GenBank/DDBJ databases">
        <title>A Necator americanus chromosomal reference genome.</title>
        <authorList>
            <person name="Ilik V."/>
            <person name="Petrzelkova K.J."/>
            <person name="Pardy F."/>
            <person name="Fuh T."/>
            <person name="Niatou-Singa F.S."/>
            <person name="Gouil Q."/>
            <person name="Baker L."/>
            <person name="Ritchie M.E."/>
            <person name="Jex A.R."/>
            <person name="Gazzola D."/>
            <person name="Li H."/>
            <person name="Toshio Fujiwara R."/>
            <person name="Zhan B."/>
            <person name="Aroian R.V."/>
            <person name="Pafco B."/>
            <person name="Schwarz E.M."/>
        </authorList>
    </citation>
    <scope>NUCLEOTIDE SEQUENCE [LARGE SCALE GENOMIC DNA]</scope>
    <source>
        <strain evidence="1 2">Aroian</strain>
        <tissue evidence="1">Whole animal</tissue>
    </source>
</reference>
<accession>A0ABR1EVA1</accession>
<name>A0ABR1EVA1_NECAM</name>
<dbReference type="Proteomes" id="UP001303046">
    <property type="component" value="Unassembled WGS sequence"/>
</dbReference>
<evidence type="ECO:0008006" key="3">
    <source>
        <dbReference type="Google" id="ProtNLM"/>
    </source>
</evidence>
<sequence>MDLRKPLRTTTSRPSVYDELIALVSRIVKEQVVIVSVNANAKVGLEQQSDVLEKWYYLAERYRITVTVWSA</sequence>
<dbReference type="EMBL" id="JAVFWL010000006">
    <property type="protein sequence ID" value="KAK6766584.1"/>
    <property type="molecule type" value="Genomic_DNA"/>
</dbReference>
<evidence type="ECO:0000313" key="1">
    <source>
        <dbReference type="EMBL" id="KAK6766584.1"/>
    </source>
</evidence>
<protein>
    <recommendedName>
        <fullName evidence="3">SLC12A transporter C-terminal domain-containing protein</fullName>
    </recommendedName>
</protein>
<comment type="caution">
    <text evidence="1">The sequence shown here is derived from an EMBL/GenBank/DDBJ whole genome shotgun (WGS) entry which is preliminary data.</text>
</comment>
<proteinExistence type="predicted"/>
<keyword evidence="2" id="KW-1185">Reference proteome</keyword>